<dbReference type="PROSITE" id="PS00501">
    <property type="entry name" value="SPASE_I_1"/>
    <property type="match status" value="1"/>
</dbReference>
<dbReference type="Gene3D" id="2.10.109.10">
    <property type="entry name" value="Umud Fragment, subunit A"/>
    <property type="match status" value="1"/>
</dbReference>
<feature type="domain" description="HTH cro/C1-type" evidence="6">
    <location>
        <begin position="56"/>
        <end position="85"/>
    </location>
</feature>
<evidence type="ECO:0000256" key="2">
    <source>
        <dbReference type="ARBA" id="ARBA00022801"/>
    </source>
</evidence>
<evidence type="ECO:0000313" key="7">
    <source>
        <dbReference type="EMBL" id="PCG09688.1"/>
    </source>
</evidence>
<dbReference type="PANTHER" id="PTHR40661">
    <property type="match status" value="1"/>
</dbReference>
<evidence type="ECO:0000259" key="6">
    <source>
        <dbReference type="PROSITE" id="PS50943"/>
    </source>
</evidence>
<sequence length="276" mass="29898">MLGHRPHPTELVEKRLHGEGLCDNVVQKATIKSHILCARFSSQGHMPELGPVTARLKALRERTGMTVRGLAEALHMPASSYAAYEDPKKFKKPLLPVPLTMKLADILVEKGAPRELILGLAGISPSGDLMVEPADLAEQLDAVLLDEVEVGYSMGGGSDIADFPVIQQVPFSRAWLSSLTSSPASSLFVARGDGDSMMPTLLDQDIVIIDRSQNMMRQQDRIWAVVYGGFGMIKRLRALPDGSVQINSDNPAVSPIIAVDGEAFIVGRVVAIVRRI</sequence>
<dbReference type="GO" id="GO:0016020">
    <property type="term" value="C:membrane"/>
    <property type="evidence" value="ECO:0007669"/>
    <property type="project" value="InterPro"/>
</dbReference>
<keyword evidence="4" id="KW-0238">DNA-binding</keyword>
<dbReference type="CDD" id="cd00093">
    <property type="entry name" value="HTH_XRE"/>
    <property type="match status" value="1"/>
</dbReference>
<dbReference type="PANTHER" id="PTHR40661:SF3">
    <property type="entry name" value="FELS-1 PROPHAGE TRANSCRIPTIONAL REGULATOR"/>
    <property type="match status" value="1"/>
</dbReference>
<dbReference type="SUPFAM" id="SSF47413">
    <property type="entry name" value="lambda repressor-like DNA-binding domains"/>
    <property type="match status" value="1"/>
</dbReference>
<dbReference type="CDD" id="cd06529">
    <property type="entry name" value="S24_LexA-like"/>
    <property type="match status" value="1"/>
</dbReference>
<keyword evidence="8" id="KW-1185">Reference proteome</keyword>
<reference evidence="7 8" key="1">
    <citation type="submission" date="2017-09" db="EMBL/GenBank/DDBJ databases">
        <title>Sphingomonas ginsenosidimutans KACC 14949, whole genome shotgun sequence.</title>
        <authorList>
            <person name="Feng G."/>
            <person name="Zhu H."/>
        </authorList>
    </citation>
    <scope>NUCLEOTIDE SEQUENCE [LARGE SCALE GENOMIC DNA]</scope>
    <source>
        <strain evidence="7 8">KACC 14949</strain>
    </source>
</reference>
<evidence type="ECO:0000256" key="3">
    <source>
        <dbReference type="ARBA" id="ARBA00023015"/>
    </source>
</evidence>
<dbReference type="EMBL" id="NWVD01000002">
    <property type="protein sequence ID" value="PCG09688.1"/>
    <property type="molecule type" value="Genomic_DNA"/>
</dbReference>
<evidence type="ECO:0000256" key="1">
    <source>
        <dbReference type="ARBA" id="ARBA00022670"/>
    </source>
</evidence>
<dbReference type="Pfam" id="PF13560">
    <property type="entry name" value="HTH_31"/>
    <property type="match status" value="1"/>
</dbReference>
<organism evidence="7 8">
    <name type="scientific">Sphingomonas ginsenosidimutans</name>
    <dbReference type="NCBI Taxonomy" id="862134"/>
    <lineage>
        <taxon>Bacteria</taxon>
        <taxon>Pseudomonadati</taxon>
        <taxon>Pseudomonadota</taxon>
        <taxon>Alphaproteobacteria</taxon>
        <taxon>Sphingomonadales</taxon>
        <taxon>Sphingomonadaceae</taxon>
        <taxon>Sphingomonas</taxon>
    </lineage>
</organism>
<accession>A0A2A4I182</accession>
<dbReference type="PROSITE" id="PS50943">
    <property type="entry name" value="HTH_CROC1"/>
    <property type="match status" value="1"/>
</dbReference>
<evidence type="ECO:0000256" key="5">
    <source>
        <dbReference type="ARBA" id="ARBA00023163"/>
    </source>
</evidence>
<dbReference type="InterPro" id="IPR001387">
    <property type="entry name" value="Cro/C1-type_HTH"/>
</dbReference>
<keyword evidence="3" id="KW-0805">Transcription regulation</keyword>
<dbReference type="InterPro" id="IPR019756">
    <property type="entry name" value="Pept_S26A_signal_pept_1_Ser-AS"/>
</dbReference>
<dbReference type="AlphaFoldDB" id="A0A2A4I182"/>
<dbReference type="GO" id="GO:0004252">
    <property type="term" value="F:serine-type endopeptidase activity"/>
    <property type="evidence" value="ECO:0007669"/>
    <property type="project" value="InterPro"/>
</dbReference>
<evidence type="ECO:0000256" key="4">
    <source>
        <dbReference type="ARBA" id="ARBA00023125"/>
    </source>
</evidence>
<name>A0A2A4I182_9SPHN</name>
<gene>
    <name evidence="7" type="ORF">COA17_07490</name>
</gene>
<dbReference type="GO" id="GO:0003677">
    <property type="term" value="F:DNA binding"/>
    <property type="evidence" value="ECO:0007669"/>
    <property type="project" value="UniProtKB-KW"/>
</dbReference>
<proteinExistence type="predicted"/>
<dbReference type="InterPro" id="IPR036286">
    <property type="entry name" value="LexA/Signal_pep-like_sf"/>
</dbReference>
<protein>
    <recommendedName>
        <fullName evidence="6">HTH cro/C1-type domain-containing protein</fullName>
    </recommendedName>
</protein>
<keyword evidence="2" id="KW-0378">Hydrolase</keyword>
<dbReference type="GO" id="GO:0006508">
    <property type="term" value="P:proteolysis"/>
    <property type="evidence" value="ECO:0007669"/>
    <property type="project" value="UniProtKB-KW"/>
</dbReference>
<dbReference type="InterPro" id="IPR039418">
    <property type="entry name" value="LexA-like"/>
</dbReference>
<keyword evidence="1" id="KW-0645">Protease</keyword>
<dbReference type="Proteomes" id="UP000218784">
    <property type="component" value="Unassembled WGS sequence"/>
</dbReference>
<keyword evidence="5" id="KW-0804">Transcription</keyword>
<dbReference type="InterPro" id="IPR015927">
    <property type="entry name" value="Peptidase_S24_S26A/B/C"/>
</dbReference>
<dbReference type="Pfam" id="PF00717">
    <property type="entry name" value="Peptidase_S24"/>
    <property type="match status" value="1"/>
</dbReference>
<dbReference type="InterPro" id="IPR010982">
    <property type="entry name" value="Lambda_DNA-bd_dom_sf"/>
</dbReference>
<evidence type="ECO:0000313" key="8">
    <source>
        <dbReference type="Proteomes" id="UP000218784"/>
    </source>
</evidence>
<comment type="caution">
    <text evidence="7">The sequence shown here is derived from an EMBL/GenBank/DDBJ whole genome shotgun (WGS) entry which is preliminary data.</text>
</comment>
<dbReference type="SUPFAM" id="SSF51306">
    <property type="entry name" value="LexA/Signal peptidase"/>
    <property type="match status" value="1"/>
</dbReference>